<evidence type="ECO:0000259" key="5">
    <source>
        <dbReference type="Pfam" id="PF25917"/>
    </source>
</evidence>
<evidence type="ECO:0000313" key="8">
    <source>
        <dbReference type="EMBL" id="MFD2556571.1"/>
    </source>
</evidence>
<reference evidence="9" key="1">
    <citation type="journal article" date="2019" name="Int. J. Syst. Evol. Microbiol.">
        <title>The Global Catalogue of Microorganisms (GCM) 10K type strain sequencing project: providing services to taxonomists for standard genome sequencing and annotation.</title>
        <authorList>
            <consortium name="The Broad Institute Genomics Platform"/>
            <consortium name="The Broad Institute Genome Sequencing Center for Infectious Disease"/>
            <person name="Wu L."/>
            <person name="Ma J."/>
        </authorList>
    </citation>
    <scope>NUCLEOTIDE SEQUENCE [LARGE SCALE GENOMIC DNA]</scope>
    <source>
        <strain evidence="9">KCTC 52298</strain>
    </source>
</reference>
<dbReference type="PANTHER" id="PTHR30158">
    <property type="entry name" value="ACRA/E-RELATED COMPONENT OF DRUG EFFLUX TRANSPORTER"/>
    <property type="match status" value="1"/>
</dbReference>
<proteinExistence type="inferred from homology"/>
<dbReference type="Pfam" id="PF25944">
    <property type="entry name" value="Beta-barrel_RND"/>
    <property type="match status" value="1"/>
</dbReference>
<dbReference type="EMBL" id="JBHULD010000018">
    <property type="protein sequence ID" value="MFD2556571.1"/>
    <property type="molecule type" value="Genomic_DNA"/>
</dbReference>
<comment type="similarity">
    <text evidence="2">Belongs to the membrane fusion protein (MFP) (TC 8.A.1) family.</text>
</comment>
<keyword evidence="3" id="KW-0175">Coiled coil</keyword>
<dbReference type="SUPFAM" id="SSF111369">
    <property type="entry name" value="HlyD-like secretion proteins"/>
    <property type="match status" value="1"/>
</dbReference>
<evidence type="ECO:0000313" key="9">
    <source>
        <dbReference type="Proteomes" id="UP001597440"/>
    </source>
</evidence>
<dbReference type="PROSITE" id="PS51257">
    <property type="entry name" value="PROKAR_LIPOPROTEIN"/>
    <property type="match status" value="1"/>
</dbReference>
<evidence type="ECO:0000256" key="3">
    <source>
        <dbReference type="SAM" id="Coils"/>
    </source>
</evidence>
<dbReference type="InterPro" id="IPR006143">
    <property type="entry name" value="RND_pump_MFP"/>
</dbReference>
<feature type="domain" description="Multidrug resistance protein MdtA-like alpha-helical hairpin" evidence="4">
    <location>
        <begin position="107"/>
        <end position="176"/>
    </location>
</feature>
<gene>
    <name evidence="8" type="ORF">ACFSQW_19410</name>
</gene>
<dbReference type="PANTHER" id="PTHR30158:SF23">
    <property type="entry name" value="MULTIDRUG RESISTANCE PROTEIN MEXA"/>
    <property type="match status" value="1"/>
</dbReference>
<evidence type="ECO:0000256" key="1">
    <source>
        <dbReference type="ARBA" id="ARBA00004196"/>
    </source>
</evidence>
<sequence length="392" mass="42855">MKNLMKVKQTFFSQSSILVTGMLVFLSSCGNNQQQAEIPPAEVPVEQVKEGLGLSRREYPASIQGVSDVEIRPQVSGYLHKILVDEGAYVQAGQSLFKIDDRVYMEQYNTAKAAILVAKANQKTAKIDLDRKMEMVREGIVSDLQLHQAQASYDAAAAALAQAEAAAQSAKINYDFCTIKAPVSGYLGRIPYRLGSLIGMSSVEPLTVVSDARQINVYFNMSEIDFIQFQEKHAGSSVQEKLKHAAPVDLMVANGSVYPHKGRIDAVEGRFNETTGSVTFRAKFDNQQGALRAGNTGKIVIEQQYDKVLLIPIASTMSIQDKIYVFGVEKDNKVVQKGISVLGKSGTNYMVSSGISAGDRYITAGFERLQPGMTVLPQQTKVDQVNAQLQGR</sequence>
<comment type="subcellular location">
    <subcellularLocation>
        <location evidence="1">Cell envelope</location>
    </subcellularLocation>
</comment>
<dbReference type="NCBIfam" id="TIGR01730">
    <property type="entry name" value="RND_mfp"/>
    <property type="match status" value="1"/>
</dbReference>
<comment type="caution">
    <text evidence="8">The sequence shown here is derived from an EMBL/GenBank/DDBJ whole genome shotgun (WGS) entry which is preliminary data.</text>
</comment>
<dbReference type="Gene3D" id="1.10.287.470">
    <property type="entry name" value="Helix hairpin bin"/>
    <property type="match status" value="1"/>
</dbReference>
<dbReference type="InterPro" id="IPR058626">
    <property type="entry name" value="MdtA-like_b-barrel"/>
</dbReference>
<dbReference type="Pfam" id="PF25917">
    <property type="entry name" value="BSH_RND"/>
    <property type="match status" value="1"/>
</dbReference>
<feature type="domain" description="Multidrug resistance protein MdtA-like C-terminal permuted SH3" evidence="7">
    <location>
        <begin position="308"/>
        <end position="367"/>
    </location>
</feature>
<dbReference type="Gene3D" id="2.40.420.20">
    <property type="match status" value="1"/>
</dbReference>
<dbReference type="RefSeq" id="WP_210352372.1">
    <property type="nucleotide sequence ID" value="NZ_JAEQMU010000001.1"/>
</dbReference>
<accession>A0ABW5L5U0</accession>
<dbReference type="Proteomes" id="UP001597440">
    <property type="component" value="Unassembled WGS sequence"/>
</dbReference>
<feature type="domain" description="Multidrug resistance protein MdtA-like beta-barrel" evidence="6">
    <location>
        <begin position="215"/>
        <end position="302"/>
    </location>
</feature>
<feature type="coiled-coil region" evidence="3">
    <location>
        <begin position="146"/>
        <end position="173"/>
    </location>
</feature>
<dbReference type="InterPro" id="IPR058624">
    <property type="entry name" value="MdtA-like_HH"/>
</dbReference>
<dbReference type="InterPro" id="IPR058627">
    <property type="entry name" value="MdtA-like_C"/>
</dbReference>
<keyword evidence="9" id="KW-1185">Reference proteome</keyword>
<evidence type="ECO:0000259" key="6">
    <source>
        <dbReference type="Pfam" id="PF25944"/>
    </source>
</evidence>
<evidence type="ECO:0000256" key="2">
    <source>
        <dbReference type="ARBA" id="ARBA00009477"/>
    </source>
</evidence>
<evidence type="ECO:0000259" key="4">
    <source>
        <dbReference type="Pfam" id="PF25876"/>
    </source>
</evidence>
<name>A0ABW5L5U0_9SPHI</name>
<dbReference type="InterPro" id="IPR058625">
    <property type="entry name" value="MdtA-like_BSH"/>
</dbReference>
<protein>
    <submittedName>
        <fullName evidence="8">Efflux RND transporter periplasmic adaptor subunit</fullName>
    </submittedName>
</protein>
<dbReference type="Gene3D" id="2.40.50.100">
    <property type="match status" value="1"/>
</dbReference>
<dbReference type="Gene3D" id="2.40.30.170">
    <property type="match status" value="1"/>
</dbReference>
<dbReference type="Pfam" id="PF25876">
    <property type="entry name" value="HH_MFP_RND"/>
    <property type="match status" value="1"/>
</dbReference>
<dbReference type="Pfam" id="PF25967">
    <property type="entry name" value="RND-MFP_C"/>
    <property type="match status" value="1"/>
</dbReference>
<evidence type="ECO:0000259" key="7">
    <source>
        <dbReference type="Pfam" id="PF25967"/>
    </source>
</evidence>
<feature type="domain" description="Multidrug resistance protein MdtA-like barrel-sandwich hybrid" evidence="5">
    <location>
        <begin position="69"/>
        <end position="209"/>
    </location>
</feature>
<organism evidence="8 9">
    <name type="scientific">Sphingobacterium tabacisoli</name>
    <dbReference type="NCBI Taxonomy" id="2044855"/>
    <lineage>
        <taxon>Bacteria</taxon>
        <taxon>Pseudomonadati</taxon>
        <taxon>Bacteroidota</taxon>
        <taxon>Sphingobacteriia</taxon>
        <taxon>Sphingobacteriales</taxon>
        <taxon>Sphingobacteriaceae</taxon>
        <taxon>Sphingobacterium</taxon>
    </lineage>
</organism>